<keyword evidence="1" id="KW-0812">Transmembrane</keyword>
<keyword evidence="1" id="KW-0472">Membrane</keyword>
<protein>
    <submittedName>
        <fullName evidence="2">Uncharacterized protein</fullName>
    </submittedName>
</protein>
<organism evidence="2 3">
    <name type="scientific">Cupriavidus taiwanensis</name>
    <dbReference type="NCBI Taxonomy" id="164546"/>
    <lineage>
        <taxon>Bacteria</taxon>
        <taxon>Pseudomonadati</taxon>
        <taxon>Pseudomonadota</taxon>
        <taxon>Betaproteobacteria</taxon>
        <taxon>Burkholderiales</taxon>
        <taxon>Burkholderiaceae</taxon>
        <taxon>Cupriavidus</taxon>
    </lineage>
</organism>
<name>A0A375IJW5_9BURK</name>
<feature type="transmembrane region" description="Helical" evidence="1">
    <location>
        <begin position="7"/>
        <end position="24"/>
    </location>
</feature>
<dbReference type="Proteomes" id="UP000255505">
    <property type="component" value="Chromosome I"/>
</dbReference>
<proteinExistence type="predicted"/>
<evidence type="ECO:0000313" key="3">
    <source>
        <dbReference type="Proteomes" id="UP000255505"/>
    </source>
</evidence>
<feature type="transmembrane region" description="Helical" evidence="1">
    <location>
        <begin position="30"/>
        <end position="48"/>
    </location>
</feature>
<keyword evidence="1" id="KW-1133">Transmembrane helix</keyword>
<dbReference type="RefSeq" id="WP_172583286.1">
    <property type="nucleotide sequence ID" value="NZ_LT991976.1"/>
</dbReference>
<dbReference type="EMBL" id="LT991976">
    <property type="protein sequence ID" value="SPK73712.1"/>
    <property type="molecule type" value="Genomic_DNA"/>
</dbReference>
<dbReference type="AlphaFoldDB" id="A0A375IJW5"/>
<evidence type="ECO:0000256" key="1">
    <source>
        <dbReference type="SAM" id="Phobius"/>
    </source>
</evidence>
<evidence type="ECO:0000313" key="2">
    <source>
        <dbReference type="EMBL" id="SPK73712.1"/>
    </source>
</evidence>
<accession>A0A375IJW5</accession>
<gene>
    <name evidence="2" type="ORF">CT19425_110249</name>
</gene>
<sequence length="51" mass="4997">MTAITYNLALAIGLALVGAGVALVSVPAALTTVGALVIALTIFGAAMARRK</sequence>
<reference evidence="2 3" key="1">
    <citation type="submission" date="2018-01" db="EMBL/GenBank/DDBJ databases">
        <authorList>
            <person name="Gaut B.S."/>
            <person name="Morton B.R."/>
            <person name="Clegg M.T."/>
            <person name="Duvall M.R."/>
        </authorList>
    </citation>
    <scope>NUCLEOTIDE SEQUENCE [LARGE SCALE GENOMIC DNA]</scope>
    <source>
        <strain evidence="2">Cupriavidus taiwanensis LMG 19425</strain>
    </source>
</reference>